<accession>A0A841D203</accession>
<dbReference type="EMBL" id="JACHJJ010000007">
    <property type="protein sequence ID" value="MBB5963509.1"/>
    <property type="molecule type" value="Genomic_DNA"/>
</dbReference>
<dbReference type="Pfam" id="PF00436">
    <property type="entry name" value="SSB"/>
    <property type="match status" value="1"/>
</dbReference>
<feature type="compositionally biased region" description="Pro residues" evidence="3">
    <location>
        <begin position="119"/>
        <end position="129"/>
    </location>
</feature>
<evidence type="ECO:0000313" key="5">
    <source>
        <dbReference type="Proteomes" id="UP000562352"/>
    </source>
</evidence>
<dbReference type="GO" id="GO:0003697">
    <property type="term" value="F:single-stranded DNA binding"/>
    <property type="evidence" value="ECO:0007669"/>
    <property type="project" value="InterPro"/>
</dbReference>
<dbReference type="InterPro" id="IPR012340">
    <property type="entry name" value="NA-bd_OB-fold"/>
</dbReference>
<evidence type="ECO:0000313" key="4">
    <source>
        <dbReference type="EMBL" id="MBB5963509.1"/>
    </source>
</evidence>
<protein>
    <submittedName>
        <fullName evidence="4">Single-stranded DNA-binding protein</fullName>
    </submittedName>
</protein>
<keyword evidence="1 2" id="KW-0238">DNA-binding</keyword>
<comment type="caution">
    <text evidence="4">The sequence shown here is derived from an EMBL/GenBank/DDBJ whole genome shotgun (WGS) entry which is preliminary data.</text>
</comment>
<gene>
    <name evidence="4" type="ORF">FHS22_002788</name>
</gene>
<dbReference type="SUPFAM" id="SSF50249">
    <property type="entry name" value="Nucleic acid-binding proteins"/>
    <property type="match status" value="1"/>
</dbReference>
<keyword evidence="5" id="KW-1185">Reference proteome</keyword>
<evidence type="ECO:0000256" key="2">
    <source>
        <dbReference type="PROSITE-ProRule" id="PRU00252"/>
    </source>
</evidence>
<dbReference type="Proteomes" id="UP000562352">
    <property type="component" value="Unassembled WGS sequence"/>
</dbReference>
<feature type="region of interest" description="Disordered" evidence="3">
    <location>
        <begin position="111"/>
        <end position="210"/>
    </location>
</feature>
<feature type="compositionally biased region" description="Low complexity" evidence="3">
    <location>
        <begin position="160"/>
        <end position="170"/>
    </location>
</feature>
<evidence type="ECO:0000256" key="3">
    <source>
        <dbReference type="SAM" id="MobiDB-lite"/>
    </source>
</evidence>
<dbReference type="AlphaFoldDB" id="A0A841D203"/>
<proteinExistence type="predicted"/>
<dbReference type="PROSITE" id="PS50935">
    <property type="entry name" value="SSB"/>
    <property type="match status" value="1"/>
</dbReference>
<dbReference type="RefSeq" id="WP_184941662.1">
    <property type="nucleotide sequence ID" value="NZ_BAAAWZ010000004.1"/>
</dbReference>
<organism evidence="4 5">
    <name type="scientific">Planomonospora venezuelensis</name>
    <dbReference type="NCBI Taxonomy" id="1999"/>
    <lineage>
        <taxon>Bacteria</taxon>
        <taxon>Bacillati</taxon>
        <taxon>Actinomycetota</taxon>
        <taxon>Actinomycetes</taxon>
        <taxon>Streptosporangiales</taxon>
        <taxon>Streptosporangiaceae</taxon>
        <taxon>Planomonospora</taxon>
    </lineage>
</organism>
<evidence type="ECO:0000256" key="1">
    <source>
        <dbReference type="ARBA" id="ARBA00023125"/>
    </source>
</evidence>
<name>A0A841D203_PLAVE</name>
<reference evidence="4 5" key="1">
    <citation type="submission" date="2020-08" db="EMBL/GenBank/DDBJ databases">
        <title>Genomic Encyclopedia of Type Strains, Phase III (KMG-III): the genomes of soil and plant-associated and newly described type strains.</title>
        <authorList>
            <person name="Whitman W."/>
        </authorList>
    </citation>
    <scope>NUCLEOTIDE SEQUENCE [LARGE SCALE GENOMIC DNA]</scope>
    <source>
        <strain evidence="4 5">CECT 3303</strain>
    </source>
</reference>
<dbReference type="InterPro" id="IPR000424">
    <property type="entry name" value="Primosome_PriB/ssb"/>
</dbReference>
<dbReference type="Gene3D" id="2.40.50.140">
    <property type="entry name" value="Nucleic acid-binding proteins"/>
    <property type="match status" value="1"/>
</dbReference>
<sequence>MDRNEVVLTGRLPEAVQIRTLESGTRIGTWRLIVRRRPRGRGTRVDTIPCVSFDSGVIESVTGWLPDDVVEVVGSLRRRWWGREKPKASGYEVEIRAVRRLERRVTTVLTGDEGLPAADPSPAPVPARPRPLHSLTQAGRGHAPSHAGVSVAPPPDPDVVRVPAPRPAGAGNLLRTPPPEDAPAVEESPLAEGPQASGGPGAAVSGRLSA</sequence>